<comment type="caution">
    <text evidence="2">The sequence shown here is derived from an EMBL/GenBank/DDBJ whole genome shotgun (WGS) entry which is preliminary data.</text>
</comment>
<sequence>MATPRVLHAQDAQPQSVQPKSPPPVTRAAPSVEDVATTPLSDLNIRKKAVPGILLRAQAAPYGLAGMKRCAALQKEVGQLNAVLGEDVDAAQRSGRKVIPGKVAQDLVGGILPFRGIVREISGANAENRALQQAIYAGFARRAFLKGVGLQRGCGYPARPG</sequence>
<protein>
    <submittedName>
        <fullName evidence="2">Uncharacterized protein</fullName>
    </submittedName>
</protein>
<name>A0A7W6G709_9SPHN</name>
<organism evidence="2 3">
    <name type="scientific">Novosphingobium sediminicola</name>
    <dbReference type="NCBI Taxonomy" id="563162"/>
    <lineage>
        <taxon>Bacteria</taxon>
        <taxon>Pseudomonadati</taxon>
        <taxon>Pseudomonadota</taxon>
        <taxon>Alphaproteobacteria</taxon>
        <taxon>Sphingomonadales</taxon>
        <taxon>Sphingomonadaceae</taxon>
        <taxon>Novosphingobium</taxon>
    </lineage>
</organism>
<feature type="region of interest" description="Disordered" evidence="1">
    <location>
        <begin position="1"/>
        <end position="31"/>
    </location>
</feature>
<dbReference type="RefSeq" id="WP_183626535.1">
    <property type="nucleotide sequence ID" value="NZ_JACIDX010000010.1"/>
</dbReference>
<accession>A0A7W6G709</accession>
<dbReference type="AlphaFoldDB" id="A0A7W6G709"/>
<evidence type="ECO:0000313" key="2">
    <source>
        <dbReference type="EMBL" id="MBB3955871.1"/>
    </source>
</evidence>
<dbReference type="Proteomes" id="UP000548867">
    <property type="component" value="Unassembled WGS sequence"/>
</dbReference>
<evidence type="ECO:0000313" key="3">
    <source>
        <dbReference type="Proteomes" id="UP000548867"/>
    </source>
</evidence>
<keyword evidence="3" id="KW-1185">Reference proteome</keyword>
<gene>
    <name evidence="2" type="ORF">GGR38_002827</name>
</gene>
<reference evidence="2 3" key="1">
    <citation type="submission" date="2020-08" db="EMBL/GenBank/DDBJ databases">
        <title>Genomic Encyclopedia of Type Strains, Phase IV (KMG-IV): sequencing the most valuable type-strain genomes for metagenomic binning, comparative biology and taxonomic classification.</title>
        <authorList>
            <person name="Goeker M."/>
        </authorList>
    </citation>
    <scope>NUCLEOTIDE SEQUENCE [LARGE SCALE GENOMIC DNA]</scope>
    <source>
        <strain evidence="2 3">DSM 27057</strain>
    </source>
</reference>
<dbReference type="EMBL" id="JACIDX010000010">
    <property type="protein sequence ID" value="MBB3955871.1"/>
    <property type="molecule type" value="Genomic_DNA"/>
</dbReference>
<evidence type="ECO:0000256" key="1">
    <source>
        <dbReference type="SAM" id="MobiDB-lite"/>
    </source>
</evidence>
<proteinExistence type="predicted"/>